<dbReference type="SMART" id="SM00664">
    <property type="entry name" value="DoH"/>
    <property type="match status" value="1"/>
</dbReference>
<evidence type="ECO:0000259" key="3">
    <source>
        <dbReference type="PROSITE" id="PS50836"/>
    </source>
</evidence>
<dbReference type="SUPFAM" id="SSF49344">
    <property type="entry name" value="CBD9-like"/>
    <property type="match status" value="1"/>
</dbReference>
<keyword evidence="2" id="KW-0732">Signal</keyword>
<feature type="signal peptide" evidence="2">
    <location>
        <begin position="1"/>
        <end position="24"/>
    </location>
</feature>
<dbReference type="EMBL" id="JAAVMX010000002">
    <property type="protein sequence ID" value="KAF4512635.1"/>
    <property type="molecule type" value="Genomic_DNA"/>
</dbReference>
<gene>
    <name evidence="4" type="ORF">G6O67_001750</name>
</gene>
<name>A0A8H4PY61_9HYPO</name>
<dbReference type="InterPro" id="IPR005018">
    <property type="entry name" value="DOMON_domain"/>
</dbReference>
<evidence type="ECO:0000313" key="5">
    <source>
        <dbReference type="Proteomes" id="UP000557566"/>
    </source>
</evidence>
<dbReference type="CDD" id="cd09630">
    <property type="entry name" value="CDH_like_cytochrome"/>
    <property type="match status" value="1"/>
</dbReference>
<organism evidence="4 5">
    <name type="scientific">Ophiocordyceps sinensis</name>
    <dbReference type="NCBI Taxonomy" id="72228"/>
    <lineage>
        <taxon>Eukaryota</taxon>
        <taxon>Fungi</taxon>
        <taxon>Dikarya</taxon>
        <taxon>Ascomycota</taxon>
        <taxon>Pezizomycotina</taxon>
        <taxon>Sordariomycetes</taxon>
        <taxon>Hypocreomycetidae</taxon>
        <taxon>Hypocreales</taxon>
        <taxon>Ophiocordycipitaceae</taxon>
        <taxon>Ophiocordyceps</taxon>
    </lineage>
</organism>
<dbReference type="CDD" id="cd08760">
    <property type="entry name" value="Cyt_b561_FRRS1_like"/>
    <property type="match status" value="1"/>
</dbReference>
<feature type="transmembrane region" description="Helical" evidence="1">
    <location>
        <begin position="221"/>
        <end position="241"/>
    </location>
</feature>
<dbReference type="PANTHER" id="PTHR47797">
    <property type="entry name" value="DEHYDROGENASE, PUTATIVE (AFU_ORTHOLOGUE AFUA_8G05805)-RELATED"/>
    <property type="match status" value="1"/>
</dbReference>
<dbReference type="InterPro" id="IPR015920">
    <property type="entry name" value="Cellobiose_DH-like_cyt"/>
</dbReference>
<dbReference type="Pfam" id="PF16010">
    <property type="entry name" value="CDH-cyt"/>
    <property type="match status" value="1"/>
</dbReference>
<evidence type="ECO:0000313" key="4">
    <source>
        <dbReference type="EMBL" id="KAF4512635.1"/>
    </source>
</evidence>
<evidence type="ECO:0000256" key="1">
    <source>
        <dbReference type="SAM" id="Phobius"/>
    </source>
</evidence>
<feature type="transmembrane region" description="Helical" evidence="1">
    <location>
        <begin position="280"/>
        <end position="300"/>
    </location>
</feature>
<dbReference type="PROSITE" id="PS50836">
    <property type="entry name" value="DOMON"/>
    <property type="match status" value="1"/>
</dbReference>
<reference evidence="4 5" key="1">
    <citation type="journal article" date="2020" name="Genome Biol. Evol.">
        <title>A new high-quality draft genome assembly of the Chinese cordyceps Ophiocordyceps sinensis.</title>
        <authorList>
            <person name="Shu R."/>
            <person name="Zhang J."/>
            <person name="Meng Q."/>
            <person name="Zhang H."/>
            <person name="Zhou G."/>
            <person name="Li M."/>
            <person name="Wu P."/>
            <person name="Zhao Y."/>
            <person name="Chen C."/>
            <person name="Qin Q."/>
        </authorList>
    </citation>
    <scope>NUCLEOTIDE SEQUENCE [LARGE SCALE GENOMIC DNA]</scope>
    <source>
        <strain evidence="4 5">IOZ07</strain>
    </source>
</reference>
<protein>
    <recommendedName>
        <fullName evidence="3">DOMON domain-containing protein</fullName>
    </recommendedName>
</protein>
<evidence type="ECO:0000256" key="2">
    <source>
        <dbReference type="SAM" id="SignalP"/>
    </source>
</evidence>
<feature type="domain" description="DOMON" evidence="3">
    <location>
        <begin position="33"/>
        <end position="151"/>
    </location>
</feature>
<accession>A0A8H4PY61</accession>
<dbReference type="Gene3D" id="1.20.120.1770">
    <property type="match status" value="1"/>
</dbReference>
<proteinExistence type="predicted"/>
<dbReference type="AlphaFoldDB" id="A0A8H4PY61"/>
<sequence>MRLTNKTAIVGALALALDVADVSGATASYCPEGQVCFRWGVPEAAASSGSGNVYFQIRAPATYSWIGLGTGTMMRGSNMFVMYASGNNNVTLSTRSGTGHSMPQHVPRDDVRLIEGSGVIDGHMVANVQCSGCKDLDLSGSSGWIAAWAQGNPLNSNSPTERISKHDGFDTFSVDLARATVRPDQNPFMGPQGALSGGNSAVSAGGNRGGSGKSLGTIHGILMAVIFLIGYPLGSTVMPLVGNWILHASWQMLVFLGMWAGFAIGYIISERAGYFFAGTHTRLGLIVCALLGLQPVFGWLHHIRFVKHRNRGVISHVHIWYGRALMVLGIVNGGLGLKIAGSSRGFVTAYSVIAVVVFFMYIGSVLFRKLRNKRRFDGERKVRVNSA</sequence>
<dbReference type="Proteomes" id="UP000557566">
    <property type="component" value="Unassembled WGS sequence"/>
</dbReference>
<keyword evidence="1" id="KW-0812">Transmembrane</keyword>
<dbReference type="OrthoDB" id="19261at2759"/>
<comment type="caution">
    <text evidence="4">The sequence shown here is derived from an EMBL/GenBank/DDBJ whole genome shotgun (WGS) entry which is preliminary data.</text>
</comment>
<feature type="transmembrane region" description="Helical" evidence="1">
    <location>
        <begin position="248"/>
        <end position="268"/>
    </location>
</feature>
<keyword evidence="1" id="KW-1133">Transmembrane helix</keyword>
<keyword evidence="5" id="KW-1185">Reference proteome</keyword>
<dbReference type="PANTHER" id="PTHR47797:SF4">
    <property type="entry name" value="DOMON DOMAIN-CONTAINING PROTEIN"/>
    <property type="match status" value="1"/>
</dbReference>
<feature type="chain" id="PRO_5034060999" description="DOMON domain-containing protein" evidence="2">
    <location>
        <begin position="25"/>
        <end position="387"/>
    </location>
</feature>
<feature type="transmembrane region" description="Helical" evidence="1">
    <location>
        <begin position="347"/>
        <end position="367"/>
    </location>
</feature>
<feature type="transmembrane region" description="Helical" evidence="1">
    <location>
        <begin position="320"/>
        <end position="341"/>
    </location>
</feature>
<keyword evidence="1" id="KW-0472">Membrane</keyword>
<dbReference type="Gene3D" id="2.60.40.1210">
    <property type="entry name" value="Cellobiose dehydrogenase, cytochrome domain"/>
    <property type="match status" value="1"/>
</dbReference>